<dbReference type="GO" id="GO:0046872">
    <property type="term" value="F:metal ion binding"/>
    <property type="evidence" value="ECO:0007669"/>
    <property type="project" value="UniProtKB-KW"/>
</dbReference>
<dbReference type="GO" id="GO:0004767">
    <property type="term" value="F:sphingomyelin phosphodiesterase activity"/>
    <property type="evidence" value="ECO:0007669"/>
    <property type="project" value="InterPro"/>
</dbReference>
<evidence type="ECO:0000256" key="13">
    <source>
        <dbReference type="SAM" id="MobiDB-lite"/>
    </source>
</evidence>
<evidence type="ECO:0000256" key="6">
    <source>
        <dbReference type="ARBA" id="ARBA00022723"/>
    </source>
</evidence>
<feature type="compositionally biased region" description="Low complexity" evidence="13">
    <location>
        <begin position="116"/>
        <end position="131"/>
    </location>
</feature>
<evidence type="ECO:0000256" key="2">
    <source>
        <dbReference type="ARBA" id="ARBA00004760"/>
    </source>
</evidence>
<dbReference type="Gene3D" id="3.60.10.10">
    <property type="entry name" value="Endonuclease/exonuclease/phosphatase"/>
    <property type="match status" value="1"/>
</dbReference>
<dbReference type="AlphaFoldDB" id="A0A0W0F1N4"/>
<dbReference type="GO" id="GO:0006665">
    <property type="term" value="P:sphingolipid metabolic process"/>
    <property type="evidence" value="ECO:0007669"/>
    <property type="project" value="UniProtKB-KW"/>
</dbReference>
<feature type="compositionally biased region" description="Polar residues" evidence="13">
    <location>
        <begin position="391"/>
        <end position="407"/>
    </location>
</feature>
<evidence type="ECO:0000313" key="17">
    <source>
        <dbReference type="Proteomes" id="UP000054988"/>
    </source>
</evidence>
<comment type="similarity">
    <text evidence="4">Belongs to the neutral sphingomyelinase family.</text>
</comment>
<feature type="compositionally biased region" description="Polar residues" evidence="13">
    <location>
        <begin position="540"/>
        <end position="570"/>
    </location>
</feature>
<evidence type="ECO:0000256" key="12">
    <source>
        <dbReference type="ARBA" id="ARBA00023136"/>
    </source>
</evidence>
<reference evidence="16 17" key="1">
    <citation type="submission" date="2015-12" db="EMBL/GenBank/DDBJ databases">
        <title>Draft genome sequence of Moniliophthora roreri, the causal agent of frosty pod rot of cacao.</title>
        <authorList>
            <person name="Aime M.C."/>
            <person name="Diaz-Valderrama J.R."/>
            <person name="Kijpornyongpan T."/>
            <person name="Phillips-Mora W."/>
        </authorList>
    </citation>
    <scope>NUCLEOTIDE SEQUENCE [LARGE SCALE GENOMIC DNA]</scope>
    <source>
        <strain evidence="16 17">MCA 2952</strain>
    </source>
</reference>
<comment type="pathway">
    <text evidence="3">Sphingolipid metabolism.</text>
</comment>
<comment type="subcellular location">
    <subcellularLocation>
        <location evidence="1">Membrane</location>
        <topology evidence="1">Multi-pass membrane protein</topology>
    </subcellularLocation>
</comment>
<dbReference type="PANTHER" id="PTHR16320:SF24">
    <property type="entry name" value="PHOSPHODIESTERASE, PUTATIVE-RELATED"/>
    <property type="match status" value="1"/>
</dbReference>
<comment type="caution">
    <text evidence="16">The sequence shown here is derived from an EMBL/GenBank/DDBJ whole genome shotgun (WGS) entry which is preliminary data.</text>
</comment>
<protein>
    <submittedName>
        <fullName evidence="16">Putative inositol phosphophingolipids phospholipase C</fullName>
    </submittedName>
</protein>
<feature type="domain" description="Endonuclease/exonuclease/phosphatase" evidence="15">
    <location>
        <begin position="636"/>
        <end position="908"/>
    </location>
</feature>
<feature type="compositionally biased region" description="Polar residues" evidence="13">
    <location>
        <begin position="1"/>
        <end position="16"/>
    </location>
</feature>
<dbReference type="InterPro" id="IPR036691">
    <property type="entry name" value="Endo/exonu/phosph_ase_sf"/>
</dbReference>
<dbReference type="eggNOG" id="ENOG502RCE4">
    <property type="taxonomic scope" value="Eukaryota"/>
</dbReference>
<feature type="compositionally biased region" description="Basic residues" evidence="13">
    <location>
        <begin position="45"/>
        <end position="54"/>
    </location>
</feature>
<evidence type="ECO:0000256" key="9">
    <source>
        <dbReference type="ARBA" id="ARBA00022919"/>
    </source>
</evidence>
<feature type="compositionally biased region" description="Low complexity" evidence="13">
    <location>
        <begin position="530"/>
        <end position="539"/>
    </location>
</feature>
<feature type="compositionally biased region" description="Polar residues" evidence="13">
    <location>
        <begin position="60"/>
        <end position="69"/>
    </location>
</feature>
<evidence type="ECO:0000256" key="1">
    <source>
        <dbReference type="ARBA" id="ARBA00004141"/>
    </source>
</evidence>
<feature type="region of interest" description="Disordered" evidence="13">
    <location>
        <begin position="442"/>
        <end position="472"/>
    </location>
</feature>
<evidence type="ECO:0000313" key="16">
    <source>
        <dbReference type="EMBL" id="KTB30234.1"/>
    </source>
</evidence>
<feature type="compositionally biased region" description="Low complexity" evidence="13">
    <location>
        <begin position="455"/>
        <end position="471"/>
    </location>
</feature>
<dbReference type="SUPFAM" id="SSF56219">
    <property type="entry name" value="DNase I-like"/>
    <property type="match status" value="1"/>
</dbReference>
<evidence type="ECO:0000256" key="8">
    <source>
        <dbReference type="ARBA" id="ARBA00022842"/>
    </source>
</evidence>
<sequence length="1073" mass="116296">MDVTIPSSSNPQNFVNHLTPDSFLNTNPTSSTGIVDAPSNETPAKRRPGRPKGSGKKDPSSTTPQNGTPTGKRPVGRPRKDGLPAGSAGPSRPRKSAASDISDASTSLPTNHNLYSSTSTDGTSHGGTSTTPRSNSFPIEHDWAELARTKPTMFLTALLLSLSNMPSVPATSSLTVEEAFKSHLVSLAPTPSQNHHIPSLYSILKTFWLPSSPAYFALTASTSTARTPSDHRFLYWDPQPLVFNGISCPNCSSPLSNQGRIKSGPIKIYDIERPFFIIGCEYVCKSTTCMASKNSEGRKYASTDPSILRSLPTKLKDEFPARLVNETDSGSGPDVWNWNARGVSKLLWNLVRNSLKAGLQKDGIMELLWNVQRGYPGDEDKKMDDHEDSSHSGNATNGNGYSNGTYSKAVQQGSGGFTDAYNNAWRANTAVVGARDSITSTATISSTPDLPPIVPSSTPSLPTSSSQNSTPVFPHTYTPSVYTHSPNSNFTSYQFTPQDFTTTTVSPKIHHPSASAPVSSANNPPPNPLPTIIAPTTLVSSTPGTPVPSHSTPVNASAHLPNTNGNSNPAPSELGTKRPYPFGPPSLGDTSDFQPLPHPQSGSSVNHLSLLSGEMPPRKRSPRHCSKGLKYVSKNRRQRIEALASELASSEEYDIIALQEIWVFADYQHLLESVQKVTEAEVGFSGALGSGLAIFSRFPIIGSGAHPYSLNGQPIDVAGGDWFVGKAAVSVILQHPVLGHLQVFNTHFYAKGGEDGPEHFRAHRLINAWEFAKLVKQAASMGRYIITLGDYNSIPTSLPMALIREYTGVSDSWLVTHPYGNPSPDTIPTPEEAIEKYGMTADSPLCSWSAGKPLGGHALQYGGKRLDYCLYRPPMSHSAENLPTLRATDCRVTLRHNVPGTNMSFSDHFALRATLEIVNYNAGAAEPTTPFGDTPPHHAHESSQDAWSDHLTDLSQESITTTIQALAGCYRFAKQRSQNELYIFGLCIFILVVIIVGSAFFPHPWINPIFILLTIALSWLGTTMLYEGFLYGNWERNALMNVIEELEIYKSALEIQSGSSSSRDRTSEELLRR</sequence>
<dbReference type="InterPro" id="IPR005135">
    <property type="entry name" value="Endo/exonuclease/phosphatase"/>
</dbReference>
<evidence type="ECO:0000256" key="4">
    <source>
        <dbReference type="ARBA" id="ARBA00006335"/>
    </source>
</evidence>
<keyword evidence="11" id="KW-0443">Lipid metabolism</keyword>
<evidence type="ECO:0000256" key="7">
    <source>
        <dbReference type="ARBA" id="ARBA00022801"/>
    </source>
</evidence>
<gene>
    <name evidence="16" type="ORF">WG66_17248</name>
</gene>
<keyword evidence="10 14" id="KW-1133">Transmembrane helix</keyword>
<accession>A0A0W0F1N4</accession>
<dbReference type="EMBL" id="LATX01002393">
    <property type="protein sequence ID" value="KTB30234.1"/>
    <property type="molecule type" value="Genomic_DNA"/>
</dbReference>
<feature type="region of interest" description="Disordered" evidence="13">
    <location>
        <begin position="1"/>
        <end position="137"/>
    </location>
</feature>
<dbReference type="GO" id="GO:0016020">
    <property type="term" value="C:membrane"/>
    <property type="evidence" value="ECO:0007669"/>
    <property type="project" value="UniProtKB-SubCell"/>
</dbReference>
<evidence type="ECO:0000256" key="14">
    <source>
        <dbReference type="SAM" id="Phobius"/>
    </source>
</evidence>
<proteinExistence type="inferred from homology"/>
<keyword evidence="9" id="KW-0746">Sphingolipid metabolism</keyword>
<evidence type="ECO:0000256" key="5">
    <source>
        <dbReference type="ARBA" id="ARBA00022692"/>
    </source>
</evidence>
<feature type="region of interest" description="Disordered" evidence="13">
    <location>
        <begin position="503"/>
        <end position="625"/>
    </location>
</feature>
<feature type="transmembrane region" description="Helical" evidence="14">
    <location>
        <begin position="981"/>
        <end position="1000"/>
    </location>
</feature>
<name>A0A0W0F1N4_MONRR</name>
<feature type="transmembrane region" description="Helical" evidence="14">
    <location>
        <begin position="1006"/>
        <end position="1026"/>
    </location>
</feature>
<evidence type="ECO:0000256" key="10">
    <source>
        <dbReference type="ARBA" id="ARBA00022989"/>
    </source>
</evidence>
<keyword evidence="7" id="KW-0378">Hydrolase</keyword>
<feature type="compositionally biased region" description="Basic and acidic residues" evidence="13">
    <location>
        <begin position="378"/>
        <end position="390"/>
    </location>
</feature>
<dbReference type="InterPro" id="IPR038772">
    <property type="entry name" value="Sph/SMPD2-like"/>
</dbReference>
<organism evidence="16 17">
    <name type="scientific">Moniliophthora roreri</name>
    <name type="common">Frosty pod rot fungus</name>
    <name type="synonym">Monilia roreri</name>
    <dbReference type="NCBI Taxonomy" id="221103"/>
    <lineage>
        <taxon>Eukaryota</taxon>
        <taxon>Fungi</taxon>
        <taxon>Dikarya</taxon>
        <taxon>Basidiomycota</taxon>
        <taxon>Agaricomycotina</taxon>
        <taxon>Agaricomycetes</taxon>
        <taxon>Agaricomycetidae</taxon>
        <taxon>Agaricales</taxon>
        <taxon>Marasmiineae</taxon>
        <taxon>Marasmiaceae</taxon>
        <taxon>Moniliophthora</taxon>
    </lineage>
</organism>
<dbReference type="Pfam" id="PF03372">
    <property type="entry name" value="Exo_endo_phos"/>
    <property type="match status" value="1"/>
</dbReference>
<feature type="compositionally biased region" description="Low complexity" evidence="13">
    <location>
        <begin position="96"/>
        <end position="107"/>
    </location>
</feature>
<evidence type="ECO:0000259" key="15">
    <source>
        <dbReference type="Pfam" id="PF03372"/>
    </source>
</evidence>
<keyword evidence="12 14" id="KW-0472">Membrane</keyword>
<feature type="compositionally biased region" description="Low complexity" evidence="13">
    <location>
        <begin position="512"/>
        <end position="522"/>
    </location>
</feature>
<feature type="region of interest" description="Disordered" evidence="13">
    <location>
        <begin position="378"/>
        <end position="407"/>
    </location>
</feature>
<evidence type="ECO:0000256" key="3">
    <source>
        <dbReference type="ARBA" id="ARBA00004991"/>
    </source>
</evidence>
<feature type="compositionally biased region" description="Polar residues" evidence="13">
    <location>
        <begin position="22"/>
        <end position="33"/>
    </location>
</feature>
<dbReference type="PANTHER" id="PTHR16320">
    <property type="entry name" value="SPHINGOMYELINASE FAMILY MEMBER"/>
    <property type="match status" value="1"/>
</dbReference>
<evidence type="ECO:0000256" key="11">
    <source>
        <dbReference type="ARBA" id="ARBA00023098"/>
    </source>
</evidence>
<keyword evidence="6" id="KW-0479">Metal-binding</keyword>
<keyword evidence="8" id="KW-0460">Magnesium</keyword>
<comment type="pathway">
    <text evidence="2">Lipid metabolism; sphingolipid metabolism.</text>
</comment>
<feature type="compositionally biased region" description="Polar residues" evidence="13">
    <location>
        <begin position="600"/>
        <end position="609"/>
    </location>
</feature>
<dbReference type="Proteomes" id="UP000054988">
    <property type="component" value="Unassembled WGS sequence"/>
</dbReference>
<keyword evidence="5 14" id="KW-0812">Transmembrane</keyword>